<dbReference type="AlphaFoldDB" id="W7TFX6"/>
<dbReference type="Proteomes" id="UP000019335">
    <property type="component" value="Chromosome 12"/>
</dbReference>
<reference evidence="1 2" key="1">
    <citation type="journal article" date="2014" name="Mol. Plant">
        <title>Chromosome Scale Genome Assembly and Transcriptome Profiling of Nannochloropsis gaditana in Nitrogen Depletion.</title>
        <authorList>
            <person name="Corteggiani Carpinelli E."/>
            <person name="Telatin A."/>
            <person name="Vitulo N."/>
            <person name="Forcato C."/>
            <person name="D'Angelo M."/>
            <person name="Schiavon R."/>
            <person name="Vezzi A."/>
            <person name="Giacometti G.M."/>
            <person name="Morosinotto T."/>
            <person name="Valle G."/>
        </authorList>
    </citation>
    <scope>NUCLEOTIDE SEQUENCE [LARGE SCALE GENOMIC DNA]</scope>
    <source>
        <strain evidence="1 2">B-31</strain>
    </source>
</reference>
<name>W7TFX6_9STRA</name>
<comment type="caution">
    <text evidence="1">The sequence shown here is derived from an EMBL/GenBank/DDBJ whole genome shotgun (WGS) entry which is preliminary data.</text>
</comment>
<organism evidence="1 2">
    <name type="scientific">Nannochloropsis gaditana</name>
    <dbReference type="NCBI Taxonomy" id="72520"/>
    <lineage>
        <taxon>Eukaryota</taxon>
        <taxon>Sar</taxon>
        <taxon>Stramenopiles</taxon>
        <taxon>Ochrophyta</taxon>
        <taxon>Eustigmatophyceae</taxon>
        <taxon>Eustigmatales</taxon>
        <taxon>Monodopsidaceae</taxon>
        <taxon>Nannochloropsis</taxon>
    </lineage>
</organism>
<protein>
    <submittedName>
        <fullName evidence="1">Uncharacterized protein</fullName>
    </submittedName>
</protein>
<keyword evidence="2" id="KW-1185">Reference proteome</keyword>
<proteinExistence type="predicted"/>
<sequence>MGWSRYDVWQCYLLHHAHPSPRCYAHTCQIYIYIKEQGKVILRLTEVARYINLYLVLRSYDTIFCKPYRGLYAITSSSRRLFNMQIFKKTSFLLLTPALLGLSHAFEPTVDMHVDDFDAIRGIAEYITSSAGLSSAKGALDHGLVSSDFELETVSPGGFMGHGRRLGATDEECGAFLAASLAPHLWECFDMAQTVLNLVKQENCKTSYDFSQANMHRICTNQCHDVLHKTLSTMSSAGCSASILKQSCNECASGEKCVGTKCRTVCSPSLPCPCSYACESGACIPPKNSEVTVNDMGVNGYKIALEYLCTTSPTNKNYCFADIFGVLNALDASTFCSKMKPIGCCTGTVFNFVTECATSNDTLSTSAGSISLTDLQQFCPEIDFKTPCANAPPLEPGACLDTYYLSSAWSMRASVVLTLALASLATVATFVF</sequence>
<evidence type="ECO:0000313" key="2">
    <source>
        <dbReference type="Proteomes" id="UP000019335"/>
    </source>
</evidence>
<evidence type="ECO:0000313" key="1">
    <source>
        <dbReference type="EMBL" id="EWM25017.1"/>
    </source>
</evidence>
<gene>
    <name evidence="1" type="ORF">Naga_100068g6</name>
</gene>
<dbReference type="EMBL" id="AZIL01001062">
    <property type="protein sequence ID" value="EWM25017.1"/>
    <property type="molecule type" value="Genomic_DNA"/>
</dbReference>
<dbReference type="OrthoDB" id="10295506at2759"/>
<accession>W7TFX6</accession>